<dbReference type="InterPro" id="IPR050879">
    <property type="entry name" value="Acyltransferase_3"/>
</dbReference>
<keyword evidence="2" id="KW-1133">Transmembrane helix</keyword>
<keyword evidence="2" id="KW-0812">Transmembrane</keyword>
<organism evidence="5 6">
    <name type="scientific">Noviherbaspirillum album</name>
    <dbReference type="NCBI Taxonomy" id="3080276"/>
    <lineage>
        <taxon>Bacteria</taxon>
        <taxon>Pseudomonadati</taxon>
        <taxon>Pseudomonadota</taxon>
        <taxon>Betaproteobacteria</taxon>
        <taxon>Burkholderiales</taxon>
        <taxon>Oxalobacteraceae</taxon>
        <taxon>Noviherbaspirillum</taxon>
    </lineage>
</organism>
<name>A0ABU6JE77_9BURK</name>
<dbReference type="Pfam" id="PF01757">
    <property type="entry name" value="Acyl_transf_3"/>
    <property type="match status" value="1"/>
</dbReference>
<keyword evidence="5" id="KW-0012">Acyltransferase</keyword>
<feature type="transmembrane region" description="Helical" evidence="2">
    <location>
        <begin position="15"/>
        <end position="33"/>
    </location>
</feature>
<evidence type="ECO:0000313" key="6">
    <source>
        <dbReference type="Proteomes" id="UP001352263"/>
    </source>
</evidence>
<comment type="caution">
    <text evidence="5">The sequence shown here is derived from an EMBL/GenBank/DDBJ whole genome shotgun (WGS) entry which is preliminary data.</text>
</comment>
<keyword evidence="2" id="KW-0472">Membrane</keyword>
<feature type="transmembrane region" description="Helical" evidence="2">
    <location>
        <begin position="110"/>
        <end position="129"/>
    </location>
</feature>
<dbReference type="Proteomes" id="UP001352263">
    <property type="component" value="Unassembled WGS sequence"/>
</dbReference>
<keyword evidence="5" id="KW-0808">Transferase</keyword>
<evidence type="ECO:0000259" key="3">
    <source>
        <dbReference type="Pfam" id="PF01757"/>
    </source>
</evidence>
<evidence type="ECO:0000259" key="4">
    <source>
        <dbReference type="Pfam" id="PF19040"/>
    </source>
</evidence>
<dbReference type="RefSeq" id="WP_326508643.1">
    <property type="nucleotide sequence ID" value="NZ_JAWIIV010000024.1"/>
</dbReference>
<keyword evidence="6" id="KW-1185">Reference proteome</keyword>
<accession>A0ABU6JE77</accession>
<dbReference type="InterPro" id="IPR002656">
    <property type="entry name" value="Acyl_transf_3_dom"/>
</dbReference>
<feature type="transmembrane region" description="Helical" evidence="2">
    <location>
        <begin position="283"/>
        <end position="304"/>
    </location>
</feature>
<protein>
    <submittedName>
        <fullName evidence="5">Acyltransferase family protein</fullName>
        <ecNumber evidence="5">2.3.1.-</ecNumber>
    </submittedName>
</protein>
<dbReference type="GO" id="GO:0016746">
    <property type="term" value="F:acyltransferase activity"/>
    <property type="evidence" value="ECO:0007669"/>
    <property type="project" value="UniProtKB-KW"/>
</dbReference>
<dbReference type="EMBL" id="JAWIIV010000024">
    <property type="protein sequence ID" value="MEC4721958.1"/>
    <property type="molecule type" value="Genomic_DNA"/>
</dbReference>
<evidence type="ECO:0000256" key="2">
    <source>
        <dbReference type="SAM" id="Phobius"/>
    </source>
</evidence>
<feature type="transmembrane region" description="Helical" evidence="2">
    <location>
        <begin position="351"/>
        <end position="370"/>
    </location>
</feature>
<feature type="transmembrane region" description="Helical" evidence="2">
    <location>
        <begin position="250"/>
        <end position="268"/>
    </location>
</feature>
<feature type="region of interest" description="Disordered" evidence="1">
    <location>
        <begin position="641"/>
        <end position="667"/>
    </location>
</feature>
<evidence type="ECO:0000313" key="5">
    <source>
        <dbReference type="EMBL" id="MEC4721958.1"/>
    </source>
</evidence>
<dbReference type="PANTHER" id="PTHR23028:SF53">
    <property type="entry name" value="ACYL_TRANSF_3 DOMAIN-CONTAINING PROTEIN"/>
    <property type="match status" value="1"/>
</dbReference>
<feature type="transmembrane region" description="Helical" evidence="2">
    <location>
        <begin position="219"/>
        <end position="243"/>
    </location>
</feature>
<reference evidence="5 6" key="1">
    <citation type="submission" date="2023-10" db="EMBL/GenBank/DDBJ databases">
        <title>Noviherbaspirillum sp. CPCC 100848 genome assembly.</title>
        <authorList>
            <person name="Li X.Y."/>
            <person name="Fang X.M."/>
        </authorList>
    </citation>
    <scope>NUCLEOTIDE SEQUENCE [LARGE SCALE GENOMIC DNA]</scope>
    <source>
        <strain evidence="5 6">CPCC 100848</strain>
    </source>
</reference>
<sequence length="667" mass="74648">MTPAAHLAYRPDIDGLRAIAVLAVIAFHASSVIVTGGFVGVDIFFVISGFLITGLIAKGIEGGTFTFTDFYTRRIKRIFPAYIVVALVTLVISSYLLIPNDYIFYTTSLAASWAFLSNVFFSMLSWGYFGQRTEEFPLLHTWSLSVEEQFYFLFPIILILLYRYCRRQIIPILLVAGAGFAVLSEMKTDEIKAYFLLTSRAHELIIGALTYFISQKYPLRSAVASNSLVTLGTGLMLGSMFLIEKGTPFPGVNSLYPCIGTALVIYAGTRENLLRPLLASRPMVSIGLISYSLYLWHWPIFSFLRYRRIEISLGVGIAAVALAFLLSWLTWKFVETPVRKNNKLDFKKAFTRIYALPAAAFMSIGLVSYVTEGAPYRFSNDMRELISSYSFERDLTRSCSIRAEDYRKVTMDYLMENCAFGDTSQAKAQVLLMGDSHAHHFKPFVDALAKTAGLKAVYHVQGTCFPTALQITDKHPEKGPDTCQQRNLDLLALAPSVKYVVMAGFWASEPWRDLEKEMMYMTGKVVEAGAIPVIFKDNPYFEPDLSQCILHRTRGWMPADRNCNIPYRFVADTQTPVDQIIDKVQARYPSVRIIDPKKIMCTTQECMTYMGNVALYKDANHINTKASKLLGEQYAARVDNPLGGSSAGMPNAKHPVDLAQGPANSVK</sequence>
<feature type="transmembrane region" description="Helical" evidence="2">
    <location>
        <begin position="311"/>
        <end position="331"/>
    </location>
</feature>
<feature type="transmembrane region" description="Helical" evidence="2">
    <location>
        <begin position="78"/>
        <end position="98"/>
    </location>
</feature>
<feature type="domain" description="SGNH" evidence="4">
    <location>
        <begin position="414"/>
        <end position="635"/>
    </location>
</feature>
<feature type="domain" description="Acyltransferase 3" evidence="3">
    <location>
        <begin position="12"/>
        <end position="331"/>
    </location>
</feature>
<feature type="transmembrane region" description="Helical" evidence="2">
    <location>
        <begin position="141"/>
        <end position="162"/>
    </location>
</feature>
<dbReference type="Pfam" id="PF19040">
    <property type="entry name" value="SGNH"/>
    <property type="match status" value="1"/>
</dbReference>
<dbReference type="InterPro" id="IPR043968">
    <property type="entry name" value="SGNH"/>
</dbReference>
<evidence type="ECO:0000256" key="1">
    <source>
        <dbReference type="SAM" id="MobiDB-lite"/>
    </source>
</evidence>
<dbReference type="EC" id="2.3.1.-" evidence="5"/>
<proteinExistence type="predicted"/>
<feature type="transmembrane region" description="Helical" evidence="2">
    <location>
        <begin position="39"/>
        <end position="57"/>
    </location>
</feature>
<dbReference type="PANTHER" id="PTHR23028">
    <property type="entry name" value="ACETYLTRANSFERASE"/>
    <property type="match status" value="1"/>
</dbReference>
<gene>
    <name evidence="5" type="ORF">RY831_22570</name>
</gene>